<feature type="compositionally biased region" description="Basic and acidic residues" evidence="1">
    <location>
        <begin position="137"/>
        <end position="156"/>
    </location>
</feature>
<comment type="caution">
    <text evidence="2">The sequence shown here is derived from an EMBL/GenBank/DDBJ whole genome shotgun (WGS) entry which is preliminary data.</text>
</comment>
<keyword evidence="3" id="KW-1185">Reference proteome</keyword>
<accession>A0A3S5FGB5</accession>
<proteinExistence type="predicted"/>
<dbReference type="EMBL" id="CAAALY010254089">
    <property type="protein sequence ID" value="VEL37128.1"/>
    <property type="molecule type" value="Genomic_DNA"/>
</dbReference>
<feature type="region of interest" description="Disordered" evidence="1">
    <location>
        <begin position="128"/>
        <end position="169"/>
    </location>
</feature>
<evidence type="ECO:0000256" key="1">
    <source>
        <dbReference type="SAM" id="MobiDB-lite"/>
    </source>
</evidence>
<name>A0A3S5FGB5_9PLAT</name>
<protein>
    <submittedName>
        <fullName evidence="2">Uncharacterized protein</fullName>
    </submittedName>
</protein>
<dbReference type="Proteomes" id="UP000784294">
    <property type="component" value="Unassembled WGS sequence"/>
</dbReference>
<reference evidence="2" key="1">
    <citation type="submission" date="2018-11" db="EMBL/GenBank/DDBJ databases">
        <authorList>
            <consortium name="Pathogen Informatics"/>
        </authorList>
    </citation>
    <scope>NUCLEOTIDE SEQUENCE</scope>
</reference>
<feature type="region of interest" description="Disordered" evidence="1">
    <location>
        <begin position="14"/>
        <end position="35"/>
    </location>
</feature>
<feature type="compositionally biased region" description="Polar residues" evidence="1">
    <location>
        <begin position="192"/>
        <end position="209"/>
    </location>
</feature>
<evidence type="ECO:0000313" key="2">
    <source>
        <dbReference type="EMBL" id="VEL37128.1"/>
    </source>
</evidence>
<dbReference type="AlphaFoldDB" id="A0A3S5FGB5"/>
<sequence>MFLLDSTSAHAKALSTGDVTSSLDPVAPASSDPLPNTQDCFSKVSNIYSTLLLGEAGDSLARSYAFSTDEYRDSFDNAEEDVLTSQPDMINSSSSSPSGIPPAMWRQLTLMWRDKVVSRTSSKSAKLSSHADFLPRMQDESEHQGKLKDSSSKEVVQEDNNTLSEHSGGWQIEEFDGSFDLISGNCDPKATSGPSSEEATSESGHSKSVSSYSFIEGRHAIYDSGESSEYSTLPTNIVCLQENSKPLIESTHPNNHLSLDVKEANLPTTTSLFSHSDAWILDFLSARTKDNEVEEYDVSGYDVDEADDIEDTDPAALMRETELDTFNPSAYCKIPNLLDQQVLRRRSSILKSPSSNSLTN</sequence>
<feature type="region of interest" description="Disordered" evidence="1">
    <location>
        <begin position="183"/>
        <end position="209"/>
    </location>
</feature>
<organism evidence="2 3">
    <name type="scientific">Protopolystoma xenopodis</name>
    <dbReference type="NCBI Taxonomy" id="117903"/>
    <lineage>
        <taxon>Eukaryota</taxon>
        <taxon>Metazoa</taxon>
        <taxon>Spiralia</taxon>
        <taxon>Lophotrochozoa</taxon>
        <taxon>Platyhelminthes</taxon>
        <taxon>Monogenea</taxon>
        <taxon>Polyopisthocotylea</taxon>
        <taxon>Polystomatidea</taxon>
        <taxon>Polystomatidae</taxon>
        <taxon>Protopolystoma</taxon>
    </lineage>
</organism>
<evidence type="ECO:0000313" key="3">
    <source>
        <dbReference type="Proteomes" id="UP000784294"/>
    </source>
</evidence>
<gene>
    <name evidence="2" type="ORF">PXEA_LOCUS30568</name>
</gene>